<evidence type="ECO:0000259" key="1">
    <source>
        <dbReference type="Pfam" id="PF01872"/>
    </source>
</evidence>
<evidence type="ECO:0000313" key="2">
    <source>
        <dbReference type="EMBL" id="MXG91890.1"/>
    </source>
</evidence>
<dbReference type="GO" id="GO:0008703">
    <property type="term" value="F:5-amino-6-(5-phosphoribosylamino)uracil reductase activity"/>
    <property type="evidence" value="ECO:0007669"/>
    <property type="project" value="InterPro"/>
</dbReference>
<protein>
    <submittedName>
        <fullName evidence="2">Dihydrofolate reductase</fullName>
    </submittedName>
</protein>
<dbReference type="RefSeq" id="WP_160879831.1">
    <property type="nucleotide sequence ID" value="NZ_WUEK01000016.1"/>
</dbReference>
<name>A0A6L7F3S3_9ACTN</name>
<dbReference type="EMBL" id="WUEK01000016">
    <property type="protein sequence ID" value="MXG91890.1"/>
    <property type="molecule type" value="Genomic_DNA"/>
</dbReference>
<sequence>MSTIYYVASSLDGFVADEHDGLDWLLSQDVDDTGPLGYASFIERVGALVMGSTTYGWICDHLGVHPDGLGGSWPYDVPSWVMTTRDLSAGDGADVRFARGDIRPVHAAMVAAAGDRDLWVVGGGALASAFATAGLLDEIVVAVAPVTLGAGRPLLPGRHDLELLEVARNRAFACARYAVRG</sequence>
<dbReference type="InterPro" id="IPR002734">
    <property type="entry name" value="RibDG_C"/>
</dbReference>
<evidence type="ECO:0000313" key="3">
    <source>
        <dbReference type="Proteomes" id="UP000473325"/>
    </source>
</evidence>
<dbReference type="AlphaFoldDB" id="A0A6L7F3S3"/>
<dbReference type="PANTHER" id="PTHR38011:SF11">
    <property type="entry name" value="2,5-DIAMINO-6-RIBOSYLAMINO-4(3H)-PYRIMIDINONE 5'-PHOSPHATE REDUCTASE"/>
    <property type="match status" value="1"/>
</dbReference>
<dbReference type="SUPFAM" id="SSF53597">
    <property type="entry name" value="Dihydrofolate reductase-like"/>
    <property type="match status" value="1"/>
</dbReference>
<comment type="caution">
    <text evidence="2">The sequence shown here is derived from an EMBL/GenBank/DDBJ whole genome shotgun (WGS) entry which is preliminary data.</text>
</comment>
<dbReference type="InterPro" id="IPR024072">
    <property type="entry name" value="DHFR-like_dom_sf"/>
</dbReference>
<reference evidence="2 3" key="1">
    <citation type="submission" date="2019-12" db="EMBL/GenBank/DDBJ databases">
        <authorList>
            <person name="Kun Z."/>
        </authorList>
    </citation>
    <scope>NUCLEOTIDE SEQUENCE [LARGE SCALE GENOMIC DNA]</scope>
    <source>
        <strain evidence="2 3">YIM 123512</strain>
    </source>
</reference>
<dbReference type="PANTHER" id="PTHR38011">
    <property type="entry name" value="DIHYDROFOLATE REDUCTASE FAMILY PROTEIN (AFU_ORTHOLOGUE AFUA_8G06820)"/>
    <property type="match status" value="1"/>
</dbReference>
<dbReference type="Proteomes" id="UP000473325">
    <property type="component" value="Unassembled WGS sequence"/>
</dbReference>
<dbReference type="Gene3D" id="3.40.430.10">
    <property type="entry name" value="Dihydrofolate Reductase, subunit A"/>
    <property type="match status" value="1"/>
</dbReference>
<dbReference type="InterPro" id="IPR050765">
    <property type="entry name" value="Riboflavin_Biosynth_HTPR"/>
</dbReference>
<proteinExistence type="predicted"/>
<dbReference type="GO" id="GO:0009231">
    <property type="term" value="P:riboflavin biosynthetic process"/>
    <property type="evidence" value="ECO:0007669"/>
    <property type="project" value="InterPro"/>
</dbReference>
<organism evidence="2 3">
    <name type="scientific">Nocardioides flavescens</name>
    <dbReference type="NCBI Taxonomy" id="2691959"/>
    <lineage>
        <taxon>Bacteria</taxon>
        <taxon>Bacillati</taxon>
        <taxon>Actinomycetota</taxon>
        <taxon>Actinomycetes</taxon>
        <taxon>Propionibacteriales</taxon>
        <taxon>Nocardioidaceae</taxon>
        <taxon>Nocardioides</taxon>
    </lineage>
</organism>
<keyword evidence="3" id="KW-1185">Reference proteome</keyword>
<accession>A0A6L7F3S3</accession>
<dbReference type="Pfam" id="PF01872">
    <property type="entry name" value="RibD_C"/>
    <property type="match status" value="1"/>
</dbReference>
<gene>
    <name evidence="2" type="ORF">GRQ65_20305</name>
</gene>
<feature type="domain" description="Bacterial bifunctional deaminase-reductase C-terminal" evidence="1">
    <location>
        <begin position="78"/>
        <end position="162"/>
    </location>
</feature>